<sequence length="81" mass="8829">MPIIVFFISDSDCVKRDAKCSLFSHIIPVISVVVSVLIGITVLWSSALDFLVFGLIAFVGLINIIVVIWNIVQGVKLIVAE</sequence>
<dbReference type="RefSeq" id="WP_419151538.1">
    <property type="nucleotide sequence ID" value="NZ_JAUSTR010000002.1"/>
</dbReference>
<organism evidence="2 3">
    <name type="scientific">Aeribacillus alveayuensis</name>
    <dbReference type="NCBI Taxonomy" id="279215"/>
    <lineage>
        <taxon>Bacteria</taxon>
        <taxon>Bacillati</taxon>
        <taxon>Bacillota</taxon>
        <taxon>Bacilli</taxon>
        <taxon>Bacillales</taxon>
        <taxon>Bacillaceae</taxon>
        <taxon>Aeribacillus</taxon>
    </lineage>
</organism>
<comment type="caution">
    <text evidence="2">The sequence shown here is derived from an EMBL/GenBank/DDBJ whole genome shotgun (WGS) entry which is preliminary data.</text>
</comment>
<proteinExistence type="predicted"/>
<keyword evidence="1" id="KW-1133">Transmembrane helix</keyword>
<accession>A0ABT9VLW9</accession>
<reference evidence="2 3" key="1">
    <citation type="submission" date="2023-07" db="EMBL/GenBank/DDBJ databases">
        <title>Genomic Encyclopedia of Type Strains, Phase IV (KMG-IV): sequencing the most valuable type-strain genomes for metagenomic binning, comparative biology and taxonomic classification.</title>
        <authorList>
            <person name="Goeker M."/>
        </authorList>
    </citation>
    <scope>NUCLEOTIDE SEQUENCE [LARGE SCALE GENOMIC DNA]</scope>
    <source>
        <strain evidence="2 3">DSM 19092</strain>
    </source>
</reference>
<gene>
    <name evidence="2" type="ORF">J2S06_001041</name>
</gene>
<name>A0ABT9VLW9_9BACI</name>
<feature type="transmembrane region" description="Helical" evidence="1">
    <location>
        <begin position="21"/>
        <end position="44"/>
    </location>
</feature>
<evidence type="ECO:0000256" key="1">
    <source>
        <dbReference type="SAM" id="Phobius"/>
    </source>
</evidence>
<evidence type="ECO:0000313" key="2">
    <source>
        <dbReference type="EMBL" id="MDQ0161967.1"/>
    </source>
</evidence>
<keyword evidence="3" id="KW-1185">Reference proteome</keyword>
<feature type="transmembrane region" description="Helical" evidence="1">
    <location>
        <begin position="50"/>
        <end position="72"/>
    </location>
</feature>
<protein>
    <recommendedName>
        <fullName evidence="4">DUF4870 domain-containing protein</fullName>
    </recommendedName>
</protein>
<keyword evidence="1" id="KW-0812">Transmembrane</keyword>
<evidence type="ECO:0008006" key="4">
    <source>
        <dbReference type="Google" id="ProtNLM"/>
    </source>
</evidence>
<keyword evidence="1" id="KW-0472">Membrane</keyword>
<evidence type="ECO:0000313" key="3">
    <source>
        <dbReference type="Proteomes" id="UP001225646"/>
    </source>
</evidence>
<dbReference type="Proteomes" id="UP001225646">
    <property type="component" value="Unassembled WGS sequence"/>
</dbReference>
<dbReference type="EMBL" id="JAUSTR010000002">
    <property type="protein sequence ID" value="MDQ0161967.1"/>
    <property type="molecule type" value="Genomic_DNA"/>
</dbReference>